<dbReference type="InterPro" id="IPR000326">
    <property type="entry name" value="PAP2/HPO"/>
</dbReference>
<evidence type="ECO:0000259" key="2">
    <source>
        <dbReference type="Pfam" id="PF01569"/>
    </source>
</evidence>
<dbReference type="Pfam" id="PF01569">
    <property type="entry name" value="PAP2"/>
    <property type="match status" value="1"/>
</dbReference>
<dbReference type="Gene3D" id="1.20.144.10">
    <property type="entry name" value="Phosphatidic acid phosphatase type 2/haloperoxidase"/>
    <property type="match status" value="1"/>
</dbReference>
<dbReference type="AlphaFoldDB" id="A0A9W6UG96"/>
<evidence type="ECO:0000313" key="3">
    <source>
        <dbReference type="EMBL" id="GLU46936.1"/>
    </source>
</evidence>
<dbReference type="EMBL" id="BSQG01000001">
    <property type="protein sequence ID" value="GLU46936.1"/>
    <property type="molecule type" value="Genomic_DNA"/>
</dbReference>
<proteinExistence type="predicted"/>
<comment type="caution">
    <text evidence="3">The sequence shown here is derived from an EMBL/GenBank/DDBJ whole genome shotgun (WGS) entry which is preliminary data.</text>
</comment>
<organism evidence="3 4">
    <name type="scientific">Nocardiopsis ansamitocini</name>
    <dbReference type="NCBI Taxonomy" id="1670832"/>
    <lineage>
        <taxon>Bacteria</taxon>
        <taxon>Bacillati</taxon>
        <taxon>Actinomycetota</taxon>
        <taxon>Actinomycetes</taxon>
        <taxon>Streptosporangiales</taxon>
        <taxon>Nocardiopsidaceae</taxon>
        <taxon>Nocardiopsis</taxon>
    </lineage>
</organism>
<dbReference type="RefSeq" id="WP_285757761.1">
    <property type="nucleotide sequence ID" value="NZ_BSQG01000001.1"/>
</dbReference>
<dbReference type="SUPFAM" id="SSF48317">
    <property type="entry name" value="Acid phosphatase/Vanadium-dependent haloperoxidase"/>
    <property type="match status" value="1"/>
</dbReference>
<reference evidence="3" key="1">
    <citation type="submission" date="2023-02" db="EMBL/GenBank/DDBJ databases">
        <title>Nocardiopsis ansamitocini NBRC 112285.</title>
        <authorList>
            <person name="Ichikawa N."/>
            <person name="Sato H."/>
            <person name="Tonouchi N."/>
        </authorList>
    </citation>
    <scope>NUCLEOTIDE SEQUENCE</scope>
    <source>
        <strain evidence="3">NBRC 112285</strain>
    </source>
</reference>
<feature type="transmembrane region" description="Helical" evidence="1">
    <location>
        <begin position="196"/>
        <end position="217"/>
    </location>
</feature>
<feature type="transmembrane region" description="Helical" evidence="1">
    <location>
        <begin position="223"/>
        <end position="240"/>
    </location>
</feature>
<gene>
    <name evidence="3" type="ORF">Nans01_12870</name>
</gene>
<keyword evidence="1" id="KW-0812">Transmembrane</keyword>
<keyword evidence="1" id="KW-0472">Membrane</keyword>
<evidence type="ECO:0000313" key="4">
    <source>
        <dbReference type="Proteomes" id="UP001165092"/>
    </source>
</evidence>
<dbReference type="Proteomes" id="UP001165092">
    <property type="component" value="Unassembled WGS sequence"/>
</dbReference>
<evidence type="ECO:0000256" key="1">
    <source>
        <dbReference type="SAM" id="Phobius"/>
    </source>
</evidence>
<keyword evidence="1" id="KW-1133">Transmembrane helix</keyword>
<feature type="domain" description="Phosphatidic acid phosphatase type 2/haloperoxidase" evidence="2">
    <location>
        <begin position="101"/>
        <end position="240"/>
    </location>
</feature>
<feature type="transmembrane region" description="Helical" evidence="1">
    <location>
        <begin position="99"/>
        <end position="121"/>
    </location>
</feature>
<accession>A0A9W6UG96</accession>
<keyword evidence="4" id="KW-1185">Reference proteome</keyword>
<name>A0A9W6UG96_9ACTN</name>
<protein>
    <recommendedName>
        <fullName evidence="2">Phosphatidic acid phosphatase type 2/haloperoxidase domain-containing protein</fullName>
    </recommendedName>
</protein>
<feature type="transmembrane region" description="Helical" evidence="1">
    <location>
        <begin position="165"/>
        <end position="184"/>
    </location>
</feature>
<sequence>MATTQKADADTARTGPLRLAGWLFVVTVALALLTWQVVVQGPVTALDWPLHVHLDARQPEGWLMELAVLVARLGQRAVTVPLLLGAALWATWHQRGPRPLLATLTGLASLAVMGTLLKVAVGRTPPVVGVDVVSPGLGNVVDWAVSFVSLGAVAFDGYVSFPSGHSANAALTYPLLALLLFGPCGARPDPRKARIAVWWAIVPVAAVGAMMTVLDYHWATESIGGWLLGAGVLLVALLVLGERPHRARAACPDLEVSGPGATG</sequence>
<feature type="transmembrane region" description="Helical" evidence="1">
    <location>
        <begin position="20"/>
        <end position="38"/>
    </location>
</feature>
<dbReference type="InterPro" id="IPR036938">
    <property type="entry name" value="PAP2/HPO_sf"/>
</dbReference>